<feature type="region of interest" description="Disordered" evidence="5">
    <location>
        <begin position="476"/>
        <end position="521"/>
    </location>
</feature>
<name>A0A8K0TJI3_9PEZI</name>
<reference evidence="7" key="1">
    <citation type="journal article" date="2021" name="Nat. Commun.">
        <title>Genetic determinants of endophytism in the Arabidopsis root mycobiome.</title>
        <authorList>
            <person name="Mesny F."/>
            <person name="Miyauchi S."/>
            <person name="Thiergart T."/>
            <person name="Pickel B."/>
            <person name="Atanasova L."/>
            <person name="Karlsson M."/>
            <person name="Huettel B."/>
            <person name="Barry K.W."/>
            <person name="Haridas S."/>
            <person name="Chen C."/>
            <person name="Bauer D."/>
            <person name="Andreopoulos W."/>
            <person name="Pangilinan J."/>
            <person name="LaButti K."/>
            <person name="Riley R."/>
            <person name="Lipzen A."/>
            <person name="Clum A."/>
            <person name="Drula E."/>
            <person name="Henrissat B."/>
            <person name="Kohler A."/>
            <person name="Grigoriev I.V."/>
            <person name="Martin F.M."/>
            <person name="Hacquard S."/>
        </authorList>
    </citation>
    <scope>NUCLEOTIDE SEQUENCE</scope>
    <source>
        <strain evidence="7">MPI-CAGE-AT-0016</strain>
    </source>
</reference>
<protein>
    <submittedName>
        <fullName evidence="7">Uncharacterized protein</fullName>
    </submittedName>
</protein>
<evidence type="ECO:0000256" key="1">
    <source>
        <dbReference type="ARBA" id="ARBA00004651"/>
    </source>
</evidence>
<dbReference type="GO" id="GO:0015087">
    <property type="term" value="F:cobalt ion transmembrane transporter activity"/>
    <property type="evidence" value="ECO:0007669"/>
    <property type="project" value="TreeGrafter"/>
</dbReference>
<dbReference type="InterPro" id="IPR045863">
    <property type="entry name" value="CorA_TM1_TM2"/>
</dbReference>
<comment type="caution">
    <text evidence="7">The sequence shown here is derived from an EMBL/GenBank/DDBJ whole genome shotgun (WGS) entry which is preliminary data.</text>
</comment>
<sequence>MSRYVGDQNMSDDDDFNHDHGERIRPLSPTRQPSRTRYGKEAPAALYFASKPVRSTGQQQTQPLDDDEFDIDINPRRRSSRERRHGYDEYARNSRVFNAGRPVHLRPTLEEDEDHDDFASKVATFTLPGLSLTQLSDVSGSIEEEREAASKPSRAVNVYQSQYTGDGVMEGLHSVNLTVRHDTQGPQEKSPCLFRWLHVQQDVMNLDSLTDQILQLPGLPPTDHAAILKLVYEVKKNYSKPVWTSKHTTVRHMAPAFRQVPLRTTRRYSANQDQNQDAQSHATWISIPYLALARYSGLEASADPASYPTETLLQSSYARVARKRDMAQVVRQVSIGDDASCFHIPQLWSIVVGDSLLVTCGVMSQAELRGDVPEPVKGMPTHKSVTIVSEPPKESSDGARFMVYYEGSLAWTIPAKECPTYFSFICRFKEFWPRLVRFYYNGHRLLDSRLWERVQHETRFSKKDVAFTMQISPPSKLSATSRLKEGFPSVRHVPPRSPRPEGSASGKSTDASTKKPEQQEFPFRPREDKVFHVFAWVGGESQTTRHSHEEIGSYMNEINDFFMSSANSPWDRLYSKADSCLHSAVYSYLVHQQQELDRETEDREELEEIHAERVRLYTAAEILHDFFLPPKFEGAVSSKFWGAIMKLVSNYQPDEYRRGGRGEQRSRLHPSLSSILWTFKQYIPAITALNELLSSSTDQDQASLQIPDDLIQTWILIVMSLAGETCSSHGNWSAKLDDAMEKLRSGIGRLVASLVSPSLNESAVVLPLDLVVLMLPRLLSDANGQYPGYSQIYSSYLQELEAEIMGMKSDISYQNRINLAQQEIAVVQKTVEAQKGVIRWVISAQNKISRAAGGQGRSTGQRVNLAGTQPYERGVERTRLMVDDALDHDPVMDFEDVPRLSPTDPRGLRSLLLRECANILRGNSQDFSEYQSQAGSLEQMNANKVSITKDRQEQLIYAFTVVTIIFLPLGTVSSIFGMNTADIRDMELGQWAFWATAIPVSVVVILAGLHMVGAFEQMAAWAAKKIRGEEDVFDDRPPPPYKRHVEDEAIEVRAYSPAPRLRSRRVQARGAYRGQ</sequence>
<feature type="region of interest" description="Disordered" evidence="5">
    <location>
        <begin position="1"/>
        <end position="86"/>
    </location>
</feature>
<dbReference type="SUPFAM" id="SSF144083">
    <property type="entry name" value="Magnesium transport protein CorA, transmembrane region"/>
    <property type="match status" value="1"/>
</dbReference>
<feature type="compositionally biased region" description="Basic and acidic residues" evidence="5">
    <location>
        <begin position="512"/>
        <end position="521"/>
    </location>
</feature>
<dbReference type="PANTHER" id="PTHR46494">
    <property type="entry name" value="CORA FAMILY METAL ION TRANSPORTER (EUROFUNG)"/>
    <property type="match status" value="1"/>
</dbReference>
<evidence type="ECO:0000256" key="4">
    <source>
        <dbReference type="ARBA" id="ARBA00023136"/>
    </source>
</evidence>
<dbReference type="Gene3D" id="1.20.58.340">
    <property type="entry name" value="Magnesium transport protein CorA, transmembrane region"/>
    <property type="match status" value="1"/>
</dbReference>
<dbReference type="EMBL" id="JAGPXD010000002">
    <property type="protein sequence ID" value="KAH7368329.1"/>
    <property type="molecule type" value="Genomic_DNA"/>
</dbReference>
<feature type="compositionally biased region" description="Polar residues" evidence="5">
    <location>
        <begin position="53"/>
        <end position="63"/>
    </location>
</feature>
<dbReference type="InterPro" id="IPR002523">
    <property type="entry name" value="MgTranspt_CorA/ZnTranspt_ZntB"/>
</dbReference>
<keyword evidence="8" id="KW-1185">Reference proteome</keyword>
<keyword evidence="3 6" id="KW-1133">Transmembrane helix</keyword>
<dbReference type="OrthoDB" id="5286874at2759"/>
<gene>
    <name evidence="7" type="ORF">B0T11DRAFT_276833</name>
</gene>
<organism evidence="7 8">
    <name type="scientific">Plectosphaerella cucumerina</name>
    <dbReference type="NCBI Taxonomy" id="40658"/>
    <lineage>
        <taxon>Eukaryota</taxon>
        <taxon>Fungi</taxon>
        <taxon>Dikarya</taxon>
        <taxon>Ascomycota</taxon>
        <taxon>Pezizomycotina</taxon>
        <taxon>Sordariomycetes</taxon>
        <taxon>Hypocreomycetidae</taxon>
        <taxon>Glomerellales</taxon>
        <taxon>Plectosphaerellaceae</taxon>
        <taxon>Plectosphaerella</taxon>
    </lineage>
</organism>
<accession>A0A8K0TJI3</accession>
<comment type="subcellular location">
    <subcellularLocation>
        <location evidence="1">Cell membrane</location>
        <topology evidence="1">Multi-pass membrane protein</topology>
    </subcellularLocation>
</comment>
<dbReference type="Pfam" id="PF01544">
    <property type="entry name" value="CorA"/>
    <property type="match status" value="1"/>
</dbReference>
<evidence type="ECO:0000256" key="6">
    <source>
        <dbReference type="SAM" id="Phobius"/>
    </source>
</evidence>
<evidence type="ECO:0000313" key="8">
    <source>
        <dbReference type="Proteomes" id="UP000813385"/>
    </source>
</evidence>
<dbReference type="GO" id="GO:0015095">
    <property type="term" value="F:magnesium ion transmembrane transporter activity"/>
    <property type="evidence" value="ECO:0007669"/>
    <property type="project" value="TreeGrafter"/>
</dbReference>
<feature type="transmembrane region" description="Helical" evidence="6">
    <location>
        <begin position="991"/>
        <end position="1015"/>
    </location>
</feature>
<feature type="transmembrane region" description="Helical" evidence="6">
    <location>
        <begin position="955"/>
        <end position="979"/>
    </location>
</feature>
<dbReference type="AlphaFoldDB" id="A0A8K0TJI3"/>
<evidence type="ECO:0000256" key="5">
    <source>
        <dbReference type="SAM" id="MobiDB-lite"/>
    </source>
</evidence>
<keyword evidence="4 6" id="KW-0472">Membrane</keyword>
<proteinExistence type="predicted"/>
<dbReference type="GO" id="GO:0000287">
    <property type="term" value="F:magnesium ion binding"/>
    <property type="evidence" value="ECO:0007669"/>
    <property type="project" value="TreeGrafter"/>
</dbReference>
<dbReference type="GO" id="GO:0050897">
    <property type="term" value="F:cobalt ion binding"/>
    <property type="evidence" value="ECO:0007669"/>
    <property type="project" value="TreeGrafter"/>
</dbReference>
<evidence type="ECO:0000256" key="2">
    <source>
        <dbReference type="ARBA" id="ARBA00022692"/>
    </source>
</evidence>
<evidence type="ECO:0000313" key="7">
    <source>
        <dbReference type="EMBL" id="KAH7368329.1"/>
    </source>
</evidence>
<evidence type="ECO:0000256" key="3">
    <source>
        <dbReference type="ARBA" id="ARBA00022989"/>
    </source>
</evidence>
<dbReference type="PANTHER" id="PTHR46494:SF1">
    <property type="entry name" value="CORA FAMILY METAL ION TRANSPORTER (EUROFUNG)"/>
    <property type="match status" value="1"/>
</dbReference>
<keyword evidence="2 6" id="KW-0812">Transmembrane</keyword>
<dbReference type="Proteomes" id="UP000813385">
    <property type="component" value="Unassembled WGS sequence"/>
</dbReference>
<dbReference type="GO" id="GO:0005886">
    <property type="term" value="C:plasma membrane"/>
    <property type="evidence" value="ECO:0007669"/>
    <property type="project" value="UniProtKB-SubCell"/>
</dbReference>